<gene>
    <name evidence="1" type="ORF">SACS_1413</name>
</gene>
<evidence type="ECO:0000313" key="2">
    <source>
        <dbReference type="Proteomes" id="UP000027590"/>
    </source>
</evidence>
<reference evidence="1 2" key="2">
    <citation type="journal article" date="2014" name="PLoS ONE">
        <title>Evolution of mitochondria reconstructed from the energy metabolism of living bacteria.</title>
        <authorList>
            <person name="Degli Esposti M."/>
            <person name="Chouaia B."/>
            <person name="Comandatore F."/>
            <person name="Crotti E."/>
            <person name="Sassera D."/>
            <person name="Lievens P.M."/>
            <person name="Daffonchio D."/>
            <person name="Bandi C."/>
        </authorList>
    </citation>
    <scope>NUCLEOTIDE SEQUENCE [LARGE SCALE GENOMIC DNA]</scope>
    <source>
        <strain evidence="2">AM169</strain>
    </source>
</reference>
<comment type="caution">
    <text evidence="1">The sequence shown here is derived from an EMBL/GenBank/DDBJ whole genome shotgun (WGS) entry which is preliminary data.</text>
</comment>
<accession>A0A7U7G6R5</accession>
<dbReference type="Proteomes" id="UP000027590">
    <property type="component" value="Unassembled WGS sequence"/>
</dbReference>
<reference evidence="1 2" key="1">
    <citation type="journal article" date="2014" name="Genome Biol. Evol.">
        <title>Acetic acid bacteria genomes reveal functional traits for adaptation to life in insect guts.</title>
        <authorList>
            <person name="Chouaia B."/>
            <person name="Gaiarsa S."/>
            <person name="Crotti E."/>
            <person name="Comandatore F."/>
            <person name="Degli Esposti M."/>
            <person name="Ricci I."/>
            <person name="Alma A."/>
            <person name="Favia G."/>
            <person name="Bandi C."/>
            <person name="Daffonchio D."/>
        </authorList>
    </citation>
    <scope>NUCLEOTIDE SEQUENCE [LARGE SCALE GENOMIC DNA]</scope>
    <source>
        <strain evidence="2">AM169</strain>
    </source>
</reference>
<protein>
    <submittedName>
        <fullName evidence="1">Uncharacterized protein</fullName>
    </submittedName>
</protein>
<name>A0A7U7G6R5_9PROT</name>
<organism evidence="1 2">
    <name type="scientific">Parasaccharibacter apium</name>
    <dbReference type="NCBI Taxonomy" id="1510841"/>
    <lineage>
        <taxon>Bacteria</taxon>
        <taxon>Pseudomonadati</taxon>
        <taxon>Pseudomonadota</taxon>
        <taxon>Alphaproteobacteria</taxon>
        <taxon>Acetobacterales</taxon>
        <taxon>Acetobacteraceae</taxon>
        <taxon>Parasaccharibacter</taxon>
    </lineage>
</organism>
<dbReference type="AlphaFoldDB" id="A0A7U7G6R5"/>
<proteinExistence type="predicted"/>
<evidence type="ECO:0000313" key="1">
    <source>
        <dbReference type="EMBL" id="CDG34151.1"/>
    </source>
</evidence>
<sequence>MAGANNLIRDDPFPLDMRGSLLFPVSAVLQSPALYTENPPQTGGFPRHPSL</sequence>
<dbReference type="EMBL" id="CBLY010000006">
    <property type="protein sequence ID" value="CDG34151.1"/>
    <property type="molecule type" value="Genomic_DNA"/>
</dbReference>